<dbReference type="GO" id="GO:0003678">
    <property type="term" value="F:DNA helicase activity"/>
    <property type="evidence" value="ECO:0007669"/>
    <property type="project" value="UniProtKB-ARBA"/>
</dbReference>
<feature type="domain" description="DNA2/NAM7 helicase helicase" evidence="7">
    <location>
        <begin position="286"/>
        <end position="785"/>
    </location>
</feature>
<evidence type="ECO:0000256" key="3">
    <source>
        <dbReference type="ARBA" id="ARBA00022801"/>
    </source>
</evidence>
<reference evidence="9" key="5">
    <citation type="journal article" date="2017" name="Genome Announc.">
        <title>Complete Circularized Genome Sequences of Four Strains of Elizabethkingia anophelis, Including Two Novel Strains Isolated from Wild-Caught Anopheles sinensis.</title>
        <authorList>
            <person name="Pei D."/>
            <person name="Nicholson A.C."/>
            <person name="Jiang J."/>
            <person name="Chen H."/>
            <person name="Whitney A.M."/>
            <person name="Villarma A."/>
            <person name="Bell M."/>
            <person name="Humrighouse B."/>
            <person name="Rowe L.A."/>
            <person name="Sheth M."/>
            <person name="Batra D."/>
            <person name="Juieng P."/>
            <person name="Loparev V.N."/>
            <person name="McQuiston J.R."/>
            <person name="Lan Y."/>
            <person name="Ma Y."/>
            <person name="Xu J."/>
        </authorList>
    </citation>
    <scope>NUCLEOTIDE SEQUENCE</scope>
</reference>
<reference evidence="9" key="2">
    <citation type="journal article" date="2014" name="PLoS ONE">
        <title>Insights from the genome annotation of Elizabethkingia anophelis from the malaria vector Anopheles gambiae.</title>
        <authorList>
            <person name="Kukutla P."/>
            <person name="Lindberg B.G."/>
            <person name="Pei D."/>
            <person name="Rayl M."/>
            <person name="Yu W."/>
            <person name="Steritz M."/>
            <person name="Faye I."/>
            <person name="Xu J."/>
        </authorList>
    </citation>
    <scope>NUCLEOTIDE SEQUENCE</scope>
</reference>
<dbReference type="InterPro" id="IPR047187">
    <property type="entry name" value="SF1_C_Upf1"/>
</dbReference>
<proteinExistence type="inferred from homology"/>
<dbReference type="InterPro" id="IPR027417">
    <property type="entry name" value="P-loop_NTPase"/>
</dbReference>
<keyword evidence="6" id="KW-0175">Coiled coil</keyword>
<evidence type="ECO:0000256" key="5">
    <source>
        <dbReference type="ARBA" id="ARBA00022840"/>
    </source>
</evidence>
<reference evidence="9" key="1">
    <citation type="journal article" date="2014" name="Genome Biol. Evol.">
        <title>Comparative genomic analysis of malaria mosquito vector-associated novel pathogen Elizabethkingia anophelis.</title>
        <authorList>
            <person name="Teo J."/>
            <person name="Tan S.Y."/>
            <person name="Liu Y."/>
            <person name="Tay M."/>
            <person name="Ding Y."/>
            <person name="Li Y."/>
            <person name="Kjelleberg S."/>
            <person name="Givskov M."/>
            <person name="Lin R.T."/>
            <person name="Yang L."/>
        </authorList>
    </citation>
    <scope>NUCLEOTIDE SEQUENCE</scope>
</reference>
<reference evidence="9" key="4">
    <citation type="journal article" date="2016" name="Sci. Rep.">
        <title>Genomic epidemiology and global diversity of the emerging bacterial pathogen Elizabethkingia anophelis.</title>
        <authorList>
            <person name="Breurec S."/>
            <person name="Criscuolo A."/>
            <person name="Diancourt L."/>
            <person name="Rendueles O."/>
            <person name="Vandenbogaert M."/>
            <person name="Passet V."/>
            <person name="Caro V."/>
            <person name="Rocha E.P."/>
            <person name="Touchon M."/>
            <person name="Brisse S."/>
        </authorList>
    </citation>
    <scope>NUCLEOTIDE SEQUENCE</scope>
</reference>
<evidence type="ECO:0000256" key="1">
    <source>
        <dbReference type="ARBA" id="ARBA00007913"/>
    </source>
</evidence>
<reference evidence="9" key="6">
    <citation type="journal article" date="2017" name="Nat. Commun.">
        <title>Evolutionary dynamics and genomic features of the Elizabethkingia anophelis 2015 to 2016 Wisconsin outbreak strain.</title>
        <authorList>
            <person name="Perrin A."/>
            <person name="Larsonneur E."/>
            <person name="Nicholson A.C."/>
            <person name="Edwards D.J."/>
            <person name="Gundlach K.M."/>
            <person name="Whitney A.M."/>
            <person name="Gulvik C.A."/>
            <person name="Bell M.E."/>
            <person name="Rendueles O."/>
            <person name="Cury J."/>
            <person name="Hugon P."/>
            <person name="Clermont D."/>
            <person name="Enouf V."/>
            <person name="Loparev V."/>
            <person name="Juieng P."/>
            <person name="Monson T."/>
            <person name="Warshauer D."/>
            <person name="Elbadawi L.I."/>
            <person name="Walters M.S."/>
            <person name="Crist M.B."/>
            <person name="Noble-Wang J."/>
            <person name="Borlaug G."/>
            <person name="Rocha E.P.C."/>
            <person name="Criscuolo A."/>
            <person name="Touchon M."/>
            <person name="Davis J.P."/>
            <person name="Holt K.E."/>
            <person name="McQuiston J.R."/>
            <person name="Brisse S."/>
        </authorList>
    </citation>
    <scope>NUCLEOTIDE SEQUENCE</scope>
</reference>
<dbReference type="GO" id="GO:0005524">
    <property type="term" value="F:ATP binding"/>
    <property type="evidence" value="ECO:0007669"/>
    <property type="project" value="UniProtKB-KW"/>
</dbReference>
<dbReference type="PANTHER" id="PTHR43788:SF8">
    <property type="entry name" value="DNA-BINDING PROTEIN SMUBP-2"/>
    <property type="match status" value="1"/>
</dbReference>
<dbReference type="SUPFAM" id="SSF52540">
    <property type="entry name" value="P-loop containing nucleoside triphosphate hydrolases"/>
    <property type="match status" value="1"/>
</dbReference>
<dbReference type="InterPro" id="IPR041677">
    <property type="entry name" value="DNA2/NAM7_AAA_11"/>
</dbReference>
<evidence type="ECO:0000256" key="4">
    <source>
        <dbReference type="ARBA" id="ARBA00022806"/>
    </source>
</evidence>
<organism evidence="9">
    <name type="scientific">Elizabethkingia anophelis</name>
    <dbReference type="NCBI Taxonomy" id="1117645"/>
    <lineage>
        <taxon>Bacteria</taxon>
        <taxon>Pseudomonadati</taxon>
        <taxon>Bacteroidota</taxon>
        <taxon>Flavobacteriia</taxon>
        <taxon>Flavobacteriales</taxon>
        <taxon>Weeksellaceae</taxon>
        <taxon>Elizabethkingia</taxon>
    </lineage>
</organism>
<feature type="domain" description="DNA2/NAM7 helicase-like C-terminal" evidence="8">
    <location>
        <begin position="877"/>
        <end position="1001"/>
    </location>
</feature>
<comment type="similarity">
    <text evidence="1">Belongs to the DNA2/NAM7 helicase family.</text>
</comment>
<dbReference type="CDD" id="cd18808">
    <property type="entry name" value="SF1_C_Upf1"/>
    <property type="match status" value="1"/>
</dbReference>
<dbReference type="Gene3D" id="3.40.50.300">
    <property type="entry name" value="P-loop containing nucleotide triphosphate hydrolases"/>
    <property type="match status" value="2"/>
</dbReference>
<reference evidence="9" key="7">
    <citation type="journal article" date="2017" name="Sci. Rep.">
        <title>Genomic features, phylogenetic relationships, and comparative genomics of Elizabethkingia anophelis strain EM361-97 isolated in Taiwan.</title>
        <authorList>
            <person name="Lin J.N."/>
            <person name="Lai C.H."/>
            <person name="Yang C.H."/>
            <person name="Huang Y.H."/>
            <person name="Lin H.H."/>
        </authorList>
    </citation>
    <scope>NUCLEOTIDE SEQUENCE</scope>
</reference>
<feature type="coiled-coil region" evidence="6">
    <location>
        <begin position="500"/>
        <end position="527"/>
    </location>
</feature>
<dbReference type="EMBL" id="BK010602">
    <property type="protein sequence ID" value="DAC75277.1"/>
    <property type="molecule type" value="Genomic_DNA"/>
</dbReference>
<evidence type="ECO:0000259" key="8">
    <source>
        <dbReference type="Pfam" id="PF13087"/>
    </source>
</evidence>
<accession>A0A455ZEK9</accession>
<dbReference type="InterPro" id="IPR050534">
    <property type="entry name" value="Coronavir_polyprotein_1ab"/>
</dbReference>
<dbReference type="PANTHER" id="PTHR43788">
    <property type="entry name" value="DNA2/NAM7 HELICASE FAMILY MEMBER"/>
    <property type="match status" value="1"/>
</dbReference>
<dbReference type="Pfam" id="PF13087">
    <property type="entry name" value="AAA_12"/>
    <property type="match status" value="1"/>
</dbReference>
<gene>
    <name evidence="9" type="primary">ICEEaII(8)_FMS-007_28347_25294</name>
</gene>
<protein>
    <submittedName>
        <fullName evidence="9">Uncharacterized protein</fullName>
    </submittedName>
</protein>
<evidence type="ECO:0000313" key="9">
    <source>
        <dbReference type="EMBL" id="DAC75277.1"/>
    </source>
</evidence>
<keyword evidence="3" id="KW-0378">Hydrolase</keyword>
<dbReference type="Pfam" id="PF13086">
    <property type="entry name" value="AAA_11"/>
    <property type="match status" value="1"/>
</dbReference>
<dbReference type="GO" id="GO:0016787">
    <property type="term" value="F:hydrolase activity"/>
    <property type="evidence" value="ECO:0007669"/>
    <property type="project" value="UniProtKB-KW"/>
</dbReference>
<dbReference type="AlphaFoldDB" id="A0A455ZEK9"/>
<evidence type="ECO:0000259" key="7">
    <source>
        <dbReference type="Pfam" id="PF13086"/>
    </source>
</evidence>
<reference evidence="9" key="8">
    <citation type="journal article" date="2018" name="J. ISSAAS">
        <title>In Silico Identification of Three Types of Integrative and Conjugative Elements (ICEs) in Elizabethkingia anophelis Strains Isolated from Around the World.</title>
        <authorList>
            <person name="Xu J."/>
            <person name="Pei D."/>
            <person name="Nicholson A."/>
            <person name="Lan Y."/>
            <person name="Xia Q."/>
        </authorList>
    </citation>
    <scope>NUCLEOTIDE SEQUENCE</scope>
</reference>
<keyword evidence="5" id="KW-0067">ATP-binding</keyword>
<sequence length="1017" mass="117045">MKQKDILEFWRDVEVFDLPDLHSEAKLLREGDELPWFRSDRLEKKNYKWRYTLIFGKIDKKVVVDHLNDLLKVEDANDWEEPVKGFSCLSALILDEDGNPEYDSYLTASYIFGLRALEKKLNLSTVSVALEKAQEDFLERYNFRSVDAEGEEMPKGDIVTWQYLAKEIAYLKKLSLWWKEDIKVFIVEEHVPKDSEPNTSFLNSFYLEDLNHLNTLKEKELGIALQSYLSLSPSVEKRKDIIQSKAMLFQSINPGQIPAGRWLSDVKYGLYSAQVGAVNTIFSNLSGQEGLQGVNGPPGTGKTTLLLDVVANIVVERAKILSSLGCDDIFEKGYFKIEKESGYDRYTYTLNKGLRNDFGIVVASNNNAAVENISKELPMRRKIDNASFPEAGYFSRCSQGLIKEESWGVLAAALGNAKNRNAFRKAFWLSQDEVEQIGFNDLLYSIYRDPENDTTDIYRESFRNRNKIFKDLLKEFDEFRQVASTFHNQLSQYIKNRQKEEEATKELNSIEKKLSKLYIAKKDIQERENFTTQDANRLQSLLTLHLQRKPPFFFFQKLFSTSRYKKWNADSEELLNKLKPVSERLENIRKEQISNRDEIKGLTTKQEKYKEELANITLFFVAYKKLRDVLIQKYEIEEKNLCDIDFLRKDLHDIQLLNPYHSSKIAKLRGNIFNTALQLHRDAILANAKSIRNNLTAFFEMTGGWARLNPDIAQNLWDTLFLCVPVVSTTLASVSRLFPNTEKKQIGWLLIDEAGQATPQSVAGIIHRSKRCVIVGDPLQVEPVVTMPEKLVTKLRNEHDVTVDWSPYKVSVQQLADRVSESGTYMRVGGADEKIWTGFPLRTHRRCDNPMFTIANQIAYSNQMVKAVNENSTDKFIGVSTWFHVENSSVPYNKHIILEEIDVLKAKIVELLQTGYKDEIYVISPFKSIANFCEQEFRSQKKISCGTIHKFQGKEADIVFLVLGSDPKSQGARNWASQKPNMLNVALTRAKKRFYVIGNRKLWASCDYFREMASGLG</sequence>
<dbReference type="InterPro" id="IPR041679">
    <property type="entry name" value="DNA2/NAM7-like_C"/>
</dbReference>
<reference evidence="9" key="3">
    <citation type="journal article" date="2016" name="Genome Announc.">
        <title>Complete Genome Sequences of Four Strains from the 2015-2016 Elizabethkingia anophelis Outbreak.</title>
        <authorList>
            <person name="Nicholson A.C."/>
            <person name="Whitney A.M."/>
            <person name="Emery B.D."/>
            <person name="Bell M.E."/>
            <person name="Gartin J.T."/>
            <person name="Humrighouse B.W."/>
            <person name="Loparev V.N."/>
            <person name="Batra D."/>
            <person name="Sheth M."/>
            <person name="Rowe L.A."/>
            <person name="Juieng P."/>
            <person name="Knipe K."/>
            <person name="Gulvik C."/>
            <person name="McQuiston J.R."/>
        </authorList>
    </citation>
    <scope>NUCLEOTIDE SEQUENCE</scope>
</reference>
<evidence type="ECO:0000256" key="2">
    <source>
        <dbReference type="ARBA" id="ARBA00022741"/>
    </source>
</evidence>
<keyword evidence="2" id="KW-0547">Nucleotide-binding</keyword>
<evidence type="ECO:0000256" key="6">
    <source>
        <dbReference type="SAM" id="Coils"/>
    </source>
</evidence>
<name>A0A455ZEK9_9FLAO</name>
<keyword evidence="4" id="KW-0347">Helicase</keyword>